<dbReference type="AlphaFoldDB" id="M1L8G7"/>
<dbReference type="InterPro" id="IPR029000">
    <property type="entry name" value="Cyclophilin-like_dom_sf"/>
</dbReference>
<keyword evidence="8" id="KW-1185">Reference proteome</keyword>
<dbReference type="PROSITE" id="PS00170">
    <property type="entry name" value="CSA_PPIASE_1"/>
    <property type="match status" value="1"/>
</dbReference>
<evidence type="ECO:0000256" key="2">
    <source>
        <dbReference type="ARBA" id="ARBA00007365"/>
    </source>
</evidence>
<dbReference type="GO" id="GO:0003755">
    <property type="term" value="F:peptidyl-prolyl cis-trans isomerase activity"/>
    <property type="evidence" value="ECO:0007669"/>
    <property type="project" value="UniProtKB-UniRule"/>
</dbReference>
<dbReference type="SUPFAM" id="SSF50891">
    <property type="entry name" value="Cyclophilin-like"/>
    <property type="match status" value="1"/>
</dbReference>
<dbReference type="PRINTS" id="PR00153">
    <property type="entry name" value="CSAPPISMRASE"/>
</dbReference>
<dbReference type="InterPro" id="IPR002130">
    <property type="entry name" value="Cyclophilin-type_PPIase_dom"/>
</dbReference>
<dbReference type="GO" id="GO:0006457">
    <property type="term" value="P:protein folding"/>
    <property type="evidence" value="ECO:0007669"/>
    <property type="project" value="InterPro"/>
</dbReference>
<dbReference type="InterPro" id="IPR044665">
    <property type="entry name" value="E_coli_cyclophilin_A-like"/>
</dbReference>
<sequence length="167" mass="18700">MCKAKIQTNYGSIIVLLDKEKSPKTVENFLKYIDKNFYNGTIFHRVIKGFMIQGGGLLPCLTNKENLENPIENEADNGLKNNIYTIAMARTNNPHSATSQFFINTADNGFLDHKSPTSNGWGYAVFGKVIEGTEVVDKINNMKTSSKGFYNDVPIDDVKIENVEIIE</sequence>
<dbReference type="EC" id="5.2.1.8" evidence="5"/>
<dbReference type="InterPro" id="IPR020892">
    <property type="entry name" value="Cyclophilin-type_PPIase_CS"/>
</dbReference>
<dbReference type="PROSITE" id="PS50072">
    <property type="entry name" value="CSA_PPIASE_2"/>
    <property type="match status" value="1"/>
</dbReference>
<proteinExistence type="inferred from homology"/>
<accession>M1L8G7</accession>
<organism evidence="7 8">
    <name type="scientific">Candidatus Kinetoplastidibacterium galati TCC219</name>
    <dbReference type="NCBI Taxonomy" id="1208921"/>
    <lineage>
        <taxon>Bacteria</taxon>
        <taxon>Pseudomonadati</taxon>
        <taxon>Pseudomonadota</taxon>
        <taxon>Betaproteobacteria</taxon>
        <taxon>Candidatus Kinetoplastidibacterium</taxon>
    </lineage>
</organism>
<evidence type="ECO:0000256" key="3">
    <source>
        <dbReference type="ARBA" id="ARBA00023110"/>
    </source>
</evidence>
<evidence type="ECO:0000313" key="8">
    <source>
        <dbReference type="Proteomes" id="UP000011658"/>
    </source>
</evidence>
<dbReference type="PATRIC" id="fig|1208921.3.peg.155"/>
<dbReference type="Gene3D" id="2.40.100.10">
    <property type="entry name" value="Cyclophilin-like"/>
    <property type="match status" value="1"/>
</dbReference>
<dbReference type="CDD" id="cd01920">
    <property type="entry name" value="cyclophilin_EcCYP_like"/>
    <property type="match status" value="1"/>
</dbReference>
<evidence type="ECO:0000256" key="4">
    <source>
        <dbReference type="ARBA" id="ARBA00023235"/>
    </source>
</evidence>
<dbReference type="HOGENOM" id="CLU_012062_16_9_4"/>
<keyword evidence="3 5" id="KW-0697">Rotamase</keyword>
<evidence type="ECO:0000259" key="6">
    <source>
        <dbReference type="PROSITE" id="PS50072"/>
    </source>
</evidence>
<evidence type="ECO:0000256" key="1">
    <source>
        <dbReference type="ARBA" id="ARBA00002388"/>
    </source>
</evidence>
<evidence type="ECO:0000313" key="7">
    <source>
        <dbReference type="EMBL" id="AGF48878.1"/>
    </source>
</evidence>
<dbReference type="OrthoDB" id="9807797at2"/>
<feature type="domain" description="PPIase cyclophilin-type" evidence="6">
    <location>
        <begin position="7"/>
        <end position="165"/>
    </location>
</feature>
<evidence type="ECO:0000256" key="5">
    <source>
        <dbReference type="RuleBase" id="RU363019"/>
    </source>
</evidence>
<dbReference type="Pfam" id="PF00160">
    <property type="entry name" value="Pro_isomerase"/>
    <property type="match status" value="1"/>
</dbReference>
<dbReference type="Proteomes" id="UP000011658">
    <property type="component" value="Chromosome"/>
</dbReference>
<dbReference type="eggNOG" id="COG0652">
    <property type="taxonomic scope" value="Bacteria"/>
</dbReference>
<comment type="similarity">
    <text evidence="2 5">Belongs to the cyclophilin-type PPIase family.</text>
</comment>
<reference evidence="7 8" key="1">
    <citation type="journal article" date="2013" name="Genome Biol. Evol.">
        <title>Genome evolution and phylogenomic analysis of candidatus kinetoplastibacterium, the betaproteobacterial endosymbionts of strigomonas and angomonas.</title>
        <authorList>
            <person name="Alves J.M."/>
            <person name="Serrano M.G."/>
            <person name="Maia da Silva F."/>
            <person name="Voegtly L.J."/>
            <person name="Matveyev A.V."/>
            <person name="Teixeira M.M."/>
            <person name="Camargo E.P."/>
            <person name="Buck G.A."/>
        </authorList>
    </citation>
    <scope>NUCLEOTIDE SEQUENCE [LARGE SCALE GENOMIC DNA]</scope>
    <source>
        <strain evidence="7 8">TCC219</strain>
    </source>
</reference>
<comment type="function">
    <text evidence="1 5">PPIases accelerate the folding of proteins. It catalyzes the cis-trans isomerization of proline imidic peptide bonds in oligopeptides.</text>
</comment>
<dbReference type="InterPro" id="IPR024936">
    <property type="entry name" value="Cyclophilin-type_PPIase"/>
</dbReference>
<keyword evidence="4 5" id="KW-0413">Isomerase</keyword>
<dbReference type="KEGG" id="kga:ST1E_0434"/>
<dbReference type="PANTHER" id="PTHR43246">
    <property type="entry name" value="PEPTIDYL-PROLYL CIS-TRANS ISOMERASE CYP38, CHLOROPLASTIC"/>
    <property type="match status" value="1"/>
</dbReference>
<dbReference type="EMBL" id="CP003806">
    <property type="protein sequence ID" value="AGF48878.1"/>
    <property type="molecule type" value="Genomic_DNA"/>
</dbReference>
<comment type="catalytic activity">
    <reaction evidence="5">
        <text>[protein]-peptidylproline (omega=180) = [protein]-peptidylproline (omega=0)</text>
        <dbReference type="Rhea" id="RHEA:16237"/>
        <dbReference type="Rhea" id="RHEA-COMP:10747"/>
        <dbReference type="Rhea" id="RHEA-COMP:10748"/>
        <dbReference type="ChEBI" id="CHEBI:83833"/>
        <dbReference type="ChEBI" id="CHEBI:83834"/>
        <dbReference type="EC" id="5.2.1.8"/>
    </reaction>
</comment>
<name>M1L8G7_9PROT</name>
<gene>
    <name evidence="7" type="ORF">ST1E_0434</name>
</gene>
<dbReference type="RefSeq" id="WP_015389363.1">
    <property type="nucleotide sequence ID" value="NC_020284.1"/>
</dbReference>
<dbReference type="STRING" id="1208921.ST1E_0434"/>
<protein>
    <recommendedName>
        <fullName evidence="5">Peptidyl-prolyl cis-trans isomerase</fullName>
        <shortName evidence="5">PPIase</shortName>
        <ecNumber evidence="5">5.2.1.8</ecNumber>
    </recommendedName>
</protein>
<dbReference type="PIRSF" id="PIRSF001467">
    <property type="entry name" value="Peptidylpro_ismrse"/>
    <property type="match status" value="1"/>
</dbReference>